<evidence type="ECO:0000259" key="3">
    <source>
        <dbReference type="Pfam" id="PF13505"/>
    </source>
</evidence>
<dbReference type="EMBL" id="JAPFPW010000009">
    <property type="protein sequence ID" value="MCW7754218.1"/>
    <property type="molecule type" value="Genomic_DNA"/>
</dbReference>
<dbReference type="SUPFAM" id="SSF56925">
    <property type="entry name" value="OMPA-like"/>
    <property type="match status" value="1"/>
</dbReference>
<comment type="caution">
    <text evidence="4">The sequence shown here is derived from an EMBL/GenBank/DDBJ whole genome shotgun (WGS) entry which is preliminary data.</text>
</comment>
<reference evidence="4 5" key="1">
    <citation type="submission" date="2022-11" db="EMBL/GenBank/DDBJ databases">
        <title>Desulfobotulus tamanensis H1 sp. nov. - anaerobic, alkaliphilic, sulphate reducing bacterium isolated from terrestrial mud volcano.</title>
        <authorList>
            <person name="Frolova A."/>
            <person name="Merkel A.Y."/>
            <person name="Slobodkin A.I."/>
        </authorList>
    </citation>
    <scope>NUCLEOTIDE SEQUENCE [LARGE SCALE GENOMIC DNA]</scope>
    <source>
        <strain evidence="4 5">H1</strain>
    </source>
</reference>
<sequence length="191" mass="21248">MRNWILGSVVLALCCFTLPFSAAASSVDKPFTVGAAIGYAVENFNVDPDQDNTFAAHANIGYRWTDALATEFQFDHMRKFDVDNPFSKDSLDINTYILLMKYYPPFGDVTRAYLGVGVGLMDVTVNFKSGEIKTPGYVSNRTRACGKLAMGLERSLTDHWILEGAAGYVGGHDGLDDIDYFTWHLGLKYRF</sequence>
<feature type="domain" description="Outer membrane protein beta-barrel" evidence="3">
    <location>
        <begin position="11"/>
        <end position="191"/>
    </location>
</feature>
<accession>A0ABT3N9S8</accession>
<dbReference type="InterPro" id="IPR027385">
    <property type="entry name" value="Beta-barrel_OMP"/>
</dbReference>
<dbReference type="InterPro" id="IPR011250">
    <property type="entry name" value="OMP/PagP_B-barrel"/>
</dbReference>
<keyword evidence="5" id="KW-1185">Reference proteome</keyword>
<name>A0ABT3N9S8_9BACT</name>
<keyword evidence="1 2" id="KW-0732">Signal</keyword>
<dbReference type="Gene3D" id="2.40.160.20">
    <property type="match status" value="1"/>
</dbReference>
<feature type="chain" id="PRO_5046507216" evidence="2">
    <location>
        <begin position="23"/>
        <end position="191"/>
    </location>
</feature>
<organism evidence="4 5">
    <name type="scientific">Desulfobotulus pelophilus</name>
    <dbReference type="NCBI Taxonomy" id="2823377"/>
    <lineage>
        <taxon>Bacteria</taxon>
        <taxon>Pseudomonadati</taxon>
        <taxon>Thermodesulfobacteriota</taxon>
        <taxon>Desulfobacteria</taxon>
        <taxon>Desulfobacterales</taxon>
        <taxon>Desulfobacteraceae</taxon>
        <taxon>Desulfobotulus</taxon>
    </lineage>
</organism>
<evidence type="ECO:0000256" key="2">
    <source>
        <dbReference type="SAM" id="SignalP"/>
    </source>
</evidence>
<proteinExistence type="predicted"/>
<evidence type="ECO:0000313" key="4">
    <source>
        <dbReference type="EMBL" id="MCW7754218.1"/>
    </source>
</evidence>
<dbReference type="RefSeq" id="WP_265425137.1">
    <property type="nucleotide sequence ID" value="NZ_JAPFPW010000009.1"/>
</dbReference>
<evidence type="ECO:0000256" key="1">
    <source>
        <dbReference type="ARBA" id="ARBA00022729"/>
    </source>
</evidence>
<protein>
    <submittedName>
        <fullName evidence="4">Porin family protein</fullName>
    </submittedName>
</protein>
<dbReference type="Proteomes" id="UP001209681">
    <property type="component" value="Unassembled WGS sequence"/>
</dbReference>
<gene>
    <name evidence="4" type="ORF">OOT00_09485</name>
</gene>
<feature type="signal peptide" evidence="2">
    <location>
        <begin position="1"/>
        <end position="22"/>
    </location>
</feature>
<evidence type="ECO:0000313" key="5">
    <source>
        <dbReference type="Proteomes" id="UP001209681"/>
    </source>
</evidence>
<dbReference type="Pfam" id="PF13505">
    <property type="entry name" value="OMP_b-brl"/>
    <property type="match status" value="1"/>
</dbReference>